<organism evidence="2 3">
    <name type="scientific">Halopenitus persicus</name>
    <dbReference type="NCBI Taxonomy" id="1048396"/>
    <lineage>
        <taxon>Archaea</taxon>
        <taxon>Methanobacteriati</taxon>
        <taxon>Methanobacteriota</taxon>
        <taxon>Stenosarchaea group</taxon>
        <taxon>Halobacteria</taxon>
        <taxon>Halobacteriales</taxon>
        <taxon>Haloferacaceae</taxon>
        <taxon>Halopenitus</taxon>
    </lineage>
</organism>
<dbReference type="SUPFAM" id="SSF52402">
    <property type="entry name" value="Adenine nucleotide alpha hydrolases-like"/>
    <property type="match status" value="1"/>
</dbReference>
<gene>
    <name evidence="2" type="ORF">SAMN05216564_106179</name>
</gene>
<keyword evidence="3" id="KW-1185">Reference proteome</keyword>
<dbReference type="EMBL" id="FNPC01000006">
    <property type="protein sequence ID" value="SDY56254.1"/>
    <property type="molecule type" value="Genomic_DNA"/>
</dbReference>
<dbReference type="Gene3D" id="3.40.50.620">
    <property type="entry name" value="HUPs"/>
    <property type="match status" value="1"/>
</dbReference>
<evidence type="ECO:0000313" key="3">
    <source>
        <dbReference type="Proteomes" id="UP000199079"/>
    </source>
</evidence>
<dbReference type="Pfam" id="PF00582">
    <property type="entry name" value="Usp"/>
    <property type="match status" value="1"/>
</dbReference>
<proteinExistence type="predicted"/>
<dbReference type="InterPro" id="IPR006015">
    <property type="entry name" value="Universal_stress_UspA"/>
</dbReference>
<dbReference type="RefSeq" id="WP_021074617.1">
    <property type="nucleotide sequence ID" value="NZ_FNPC01000006.1"/>
</dbReference>
<name>A0A1H3KX92_9EURY</name>
<reference evidence="3" key="1">
    <citation type="submission" date="2016-10" db="EMBL/GenBank/DDBJ databases">
        <authorList>
            <person name="Varghese N."/>
            <person name="Submissions S."/>
        </authorList>
    </citation>
    <scope>NUCLEOTIDE SEQUENCE [LARGE SCALE GENOMIC DNA]</scope>
    <source>
        <strain evidence="3">DC30,IBRC 10041,KCTC 4046</strain>
    </source>
</reference>
<dbReference type="InterPro" id="IPR006016">
    <property type="entry name" value="UspA"/>
</dbReference>
<dbReference type="GeneID" id="43840120"/>
<dbReference type="AlphaFoldDB" id="A0A1H3KX92"/>
<protein>
    <submittedName>
        <fullName evidence="2">Universal stress protein family protein</fullName>
    </submittedName>
</protein>
<feature type="domain" description="UspA" evidence="1">
    <location>
        <begin position="32"/>
        <end position="128"/>
    </location>
</feature>
<evidence type="ECO:0000259" key="1">
    <source>
        <dbReference type="Pfam" id="PF00582"/>
    </source>
</evidence>
<evidence type="ECO:0000313" key="2">
    <source>
        <dbReference type="EMBL" id="SDY56254.1"/>
    </source>
</evidence>
<dbReference type="PRINTS" id="PR01438">
    <property type="entry name" value="UNVRSLSTRESS"/>
</dbReference>
<dbReference type="Proteomes" id="UP000199079">
    <property type="component" value="Unassembled WGS sequence"/>
</dbReference>
<sequence>MTTFLVPTDSVHASAASCDYLAGRVTAADTVHAVNSLRGGDETSADDVRDGEEALNVVTARLADATVETHQFVRGNEPGEDVLAAAAEFDADEIVLAVGNRSPVGKALFGSVAQRILLDSDRPVVAVPRE</sequence>
<dbReference type="OrthoDB" id="281037at2157"/>
<accession>A0A1H3KX92</accession>
<dbReference type="InterPro" id="IPR014729">
    <property type="entry name" value="Rossmann-like_a/b/a_fold"/>
</dbReference>